<keyword evidence="2" id="KW-1133">Transmembrane helix</keyword>
<feature type="transmembrane region" description="Helical" evidence="2">
    <location>
        <begin position="21"/>
        <end position="41"/>
    </location>
</feature>
<dbReference type="AlphaFoldDB" id="A0A165JD69"/>
<evidence type="ECO:0000313" key="4">
    <source>
        <dbReference type="Proteomes" id="UP000076842"/>
    </source>
</evidence>
<accession>A0A165JD69</accession>
<evidence type="ECO:0000256" key="2">
    <source>
        <dbReference type="SAM" id="Phobius"/>
    </source>
</evidence>
<keyword evidence="2" id="KW-0812">Transmembrane</keyword>
<protein>
    <submittedName>
        <fullName evidence="3">Uncharacterized protein</fullName>
    </submittedName>
</protein>
<keyword evidence="4" id="KW-1185">Reference proteome</keyword>
<feature type="region of interest" description="Disordered" evidence="1">
    <location>
        <begin position="151"/>
        <end position="182"/>
    </location>
</feature>
<keyword evidence="2" id="KW-0472">Membrane</keyword>
<dbReference type="Proteomes" id="UP000076842">
    <property type="component" value="Unassembled WGS sequence"/>
</dbReference>
<evidence type="ECO:0000256" key="1">
    <source>
        <dbReference type="SAM" id="MobiDB-lite"/>
    </source>
</evidence>
<feature type="region of interest" description="Disordered" evidence="1">
    <location>
        <begin position="212"/>
        <end position="239"/>
    </location>
</feature>
<feature type="region of interest" description="Disordered" evidence="1">
    <location>
        <begin position="80"/>
        <end position="115"/>
    </location>
</feature>
<sequence length="239" mass="25865">MINERRSPNCITRTRSSPRTSSLPVLFFISVVPSVPIPSVFSGRSMASRVPLPITFFEPCTMLPMMPTYFGERARARMTREAKCPPRSRYTSPQSGAEGTALGRVPRERKADGSSQGFPFSLLPCSLVTPRDESLALNGTVKGGVACGQEGLRAGCRTRPPERGGPQPSGRASSRRRPVIGWLPAPPGSWRCRAQKSHDRPKLVLALREPLLAPANPDRRSSASRAVSSLSGFAGARAR</sequence>
<name>A0A165JD69_9BASI</name>
<proteinExistence type="predicted"/>
<gene>
    <name evidence="3" type="ORF">CALCODRAFT_348427</name>
</gene>
<evidence type="ECO:0000313" key="3">
    <source>
        <dbReference type="EMBL" id="KZT61688.1"/>
    </source>
</evidence>
<reference evidence="3 4" key="1">
    <citation type="journal article" date="2016" name="Mol. Biol. Evol.">
        <title>Comparative Genomics of Early-Diverging Mushroom-Forming Fungi Provides Insights into the Origins of Lignocellulose Decay Capabilities.</title>
        <authorList>
            <person name="Nagy L.G."/>
            <person name="Riley R."/>
            <person name="Tritt A."/>
            <person name="Adam C."/>
            <person name="Daum C."/>
            <person name="Floudas D."/>
            <person name="Sun H."/>
            <person name="Yadav J.S."/>
            <person name="Pangilinan J."/>
            <person name="Larsson K.H."/>
            <person name="Matsuura K."/>
            <person name="Barry K."/>
            <person name="Labutti K."/>
            <person name="Kuo R."/>
            <person name="Ohm R.A."/>
            <person name="Bhattacharya S.S."/>
            <person name="Shirouzu T."/>
            <person name="Yoshinaga Y."/>
            <person name="Martin F.M."/>
            <person name="Grigoriev I.V."/>
            <person name="Hibbett D.S."/>
        </authorList>
    </citation>
    <scope>NUCLEOTIDE SEQUENCE [LARGE SCALE GENOMIC DNA]</scope>
    <source>
        <strain evidence="3 4">HHB12733</strain>
    </source>
</reference>
<dbReference type="EMBL" id="KV423921">
    <property type="protein sequence ID" value="KZT61688.1"/>
    <property type="molecule type" value="Genomic_DNA"/>
</dbReference>
<dbReference type="InParanoid" id="A0A165JD69"/>
<organism evidence="3 4">
    <name type="scientific">Calocera cornea HHB12733</name>
    <dbReference type="NCBI Taxonomy" id="1353952"/>
    <lineage>
        <taxon>Eukaryota</taxon>
        <taxon>Fungi</taxon>
        <taxon>Dikarya</taxon>
        <taxon>Basidiomycota</taxon>
        <taxon>Agaricomycotina</taxon>
        <taxon>Dacrymycetes</taxon>
        <taxon>Dacrymycetales</taxon>
        <taxon>Dacrymycetaceae</taxon>
        <taxon>Calocera</taxon>
    </lineage>
</organism>